<keyword evidence="3" id="KW-1185">Reference proteome</keyword>
<feature type="region of interest" description="Disordered" evidence="1">
    <location>
        <begin position="126"/>
        <end position="155"/>
    </location>
</feature>
<evidence type="ECO:0000256" key="1">
    <source>
        <dbReference type="SAM" id="MobiDB-lite"/>
    </source>
</evidence>
<protein>
    <recommendedName>
        <fullName evidence="4">XRE family transcriptional regulator</fullName>
    </recommendedName>
</protein>
<evidence type="ECO:0000313" key="2">
    <source>
        <dbReference type="EMBL" id="MDN3592052.1"/>
    </source>
</evidence>
<evidence type="ECO:0000313" key="3">
    <source>
        <dbReference type="Proteomes" id="UP001224644"/>
    </source>
</evidence>
<feature type="compositionally biased region" description="Basic and acidic residues" evidence="1">
    <location>
        <begin position="136"/>
        <end position="146"/>
    </location>
</feature>
<dbReference type="Proteomes" id="UP001224644">
    <property type="component" value="Unassembled WGS sequence"/>
</dbReference>
<dbReference type="EMBL" id="JAUFPX010000015">
    <property type="protein sequence ID" value="MDN3592052.1"/>
    <property type="molecule type" value="Genomic_DNA"/>
</dbReference>
<evidence type="ECO:0008006" key="4">
    <source>
        <dbReference type="Google" id="ProtNLM"/>
    </source>
</evidence>
<organism evidence="2 3">
    <name type="scientific">Methylobacterium adhaesivum</name>
    <dbReference type="NCBI Taxonomy" id="333297"/>
    <lineage>
        <taxon>Bacteria</taxon>
        <taxon>Pseudomonadati</taxon>
        <taxon>Pseudomonadota</taxon>
        <taxon>Alphaproteobacteria</taxon>
        <taxon>Hyphomicrobiales</taxon>
        <taxon>Methylobacteriaceae</taxon>
        <taxon>Methylobacterium</taxon>
    </lineage>
</organism>
<name>A0ABT8BIR4_9HYPH</name>
<sequence>MSRRHPEPKKLRPSTITIPDRVGPHVKLVFAEMRRLGQTYDNVEAGSGVNRPTIKAWRHKNRPNLDSIEAVLGFLGWDFVPVPRSKVLPAEVENELRDVAARLDLTMPQTIQALVEVVTGIHGRFGSGPHAAESARTPERSVEPAPRRRARPVIHPDQATFFEAASHAVH</sequence>
<dbReference type="RefSeq" id="WP_238226106.1">
    <property type="nucleotide sequence ID" value="NZ_BPQD01000016.1"/>
</dbReference>
<reference evidence="3" key="1">
    <citation type="journal article" date="2019" name="Int. J. Syst. Evol. Microbiol.">
        <title>The Global Catalogue of Microorganisms (GCM) 10K type strain sequencing project: providing services to taxonomists for standard genome sequencing and annotation.</title>
        <authorList>
            <consortium name="The Broad Institute Genomics Platform"/>
            <consortium name="The Broad Institute Genome Sequencing Center for Infectious Disease"/>
            <person name="Wu L."/>
            <person name="Ma J."/>
        </authorList>
    </citation>
    <scope>NUCLEOTIDE SEQUENCE [LARGE SCALE GENOMIC DNA]</scope>
    <source>
        <strain evidence="3">CECT 7069</strain>
    </source>
</reference>
<comment type="caution">
    <text evidence="2">The sequence shown here is derived from an EMBL/GenBank/DDBJ whole genome shotgun (WGS) entry which is preliminary data.</text>
</comment>
<gene>
    <name evidence="2" type="ORF">QWZ12_15755</name>
</gene>
<accession>A0ABT8BIR4</accession>
<proteinExistence type="predicted"/>